<accession>A0ACD3B844</accession>
<evidence type="ECO:0000313" key="1">
    <source>
        <dbReference type="EMBL" id="TFK73879.1"/>
    </source>
</evidence>
<dbReference type="Proteomes" id="UP000308600">
    <property type="component" value="Unassembled WGS sequence"/>
</dbReference>
<evidence type="ECO:0000313" key="2">
    <source>
        <dbReference type="Proteomes" id="UP000308600"/>
    </source>
</evidence>
<organism evidence="1 2">
    <name type="scientific">Pluteus cervinus</name>
    <dbReference type="NCBI Taxonomy" id="181527"/>
    <lineage>
        <taxon>Eukaryota</taxon>
        <taxon>Fungi</taxon>
        <taxon>Dikarya</taxon>
        <taxon>Basidiomycota</taxon>
        <taxon>Agaricomycotina</taxon>
        <taxon>Agaricomycetes</taxon>
        <taxon>Agaricomycetidae</taxon>
        <taxon>Agaricales</taxon>
        <taxon>Pluteineae</taxon>
        <taxon>Pluteaceae</taxon>
        <taxon>Pluteus</taxon>
    </lineage>
</organism>
<proteinExistence type="predicted"/>
<keyword evidence="2" id="KW-1185">Reference proteome</keyword>
<name>A0ACD3B844_9AGAR</name>
<reference evidence="1 2" key="1">
    <citation type="journal article" date="2019" name="Nat. Ecol. Evol.">
        <title>Megaphylogeny resolves global patterns of mushroom evolution.</title>
        <authorList>
            <person name="Varga T."/>
            <person name="Krizsan K."/>
            <person name="Foldi C."/>
            <person name="Dima B."/>
            <person name="Sanchez-Garcia M."/>
            <person name="Sanchez-Ramirez S."/>
            <person name="Szollosi G.J."/>
            <person name="Szarkandi J.G."/>
            <person name="Papp V."/>
            <person name="Albert L."/>
            <person name="Andreopoulos W."/>
            <person name="Angelini C."/>
            <person name="Antonin V."/>
            <person name="Barry K.W."/>
            <person name="Bougher N.L."/>
            <person name="Buchanan P."/>
            <person name="Buyck B."/>
            <person name="Bense V."/>
            <person name="Catcheside P."/>
            <person name="Chovatia M."/>
            <person name="Cooper J."/>
            <person name="Damon W."/>
            <person name="Desjardin D."/>
            <person name="Finy P."/>
            <person name="Geml J."/>
            <person name="Haridas S."/>
            <person name="Hughes K."/>
            <person name="Justo A."/>
            <person name="Karasinski D."/>
            <person name="Kautmanova I."/>
            <person name="Kiss B."/>
            <person name="Kocsube S."/>
            <person name="Kotiranta H."/>
            <person name="LaButti K.M."/>
            <person name="Lechner B.E."/>
            <person name="Liimatainen K."/>
            <person name="Lipzen A."/>
            <person name="Lukacs Z."/>
            <person name="Mihaltcheva S."/>
            <person name="Morgado L.N."/>
            <person name="Niskanen T."/>
            <person name="Noordeloos M.E."/>
            <person name="Ohm R.A."/>
            <person name="Ortiz-Santana B."/>
            <person name="Ovrebo C."/>
            <person name="Racz N."/>
            <person name="Riley R."/>
            <person name="Savchenko A."/>
            <person name="Shiryaev A."/>
            <person name="Soop K."/>
            <person name="Spirin V."/>
            <person name="Szebenyi C."/>
            <person name="Tomsovsky M."/>
            <person name="Tulloss R.E."/>
            <person name="Uehling J."/>
            <person name="Grigoriev I.V."/>
            <person name="Vagvolgyi C."/>
            <person name="Papp T."/>
            <person name="Martin F.M."/>
            <person name="Miettinen O."/>
            <person name="Hibbett D.S."/>
            <person name="Nagy L.G."/>
        </authorList>
    </citation>
    <scope>NUCLEOTIDE SEQUENCE [LARGE SCALE GENOMIC DNA]</scope>
    <source>
        <strain evidence="1 2">NL-1719</strain>
    </source>
</reference>
<protein>
    <submittedName>
        <fullName evidence="1">Uncharacterized protein</fullName>
    </submittedName>
</protein>
<sequence>MDTQDPDQPFAARQDDDPSAPVGPSLPPEIVYEIFMMAYHKDRNRRTDLLVVSKLISQWLIPAVYKMVATGHAAEVNSPSLGVLQRYGHHVKHLLLSGSLHYPYQSNDGDLIQVCPNVSDLILWHGYNVTHSIKIFDLSLSRLSVHTFSTEFEDQIRSLQKTEEEKYRSWCSNITHMAWGVVSLTSPELLPSFPNLTHFLFGEWSIPHARLQEMLDKVLKNCPGLQVVVVLLGGVQSMSELSVLDSLDDMVFDDGRVVVVDGYFVTFWLKGGRGEDDMWTAAERTVRERGTLRGISMSP</sequence>
<dbReference type="EMBL" id="ML208272">
    <property type="protein sequence ID" value="TFK73879.1"/>
    <property type="molecule type" value="Genomic_DNA"/>
</dbReference>
<gene>
    <name evidence="1" type="ORF">BDN72DRAFT_875579</name>
</gene>